<protein>
    <submittedName>
        <fullName evidence="1">Uncharacterized protein</fullName>
    </submittedName>
</protein>
<keyword evidence="2" id="KW-1185">Reference proteome</keyword>
<dbReference type="OrthoDB" id="1917528at2759"/>
<proteinExistence type="predicted"/>
<sequence>MIMYFFQSCNSSEKTKTKLAIGGDYYSSPTKVGQRLHVNLTVRTLARFDIAKTSQTGNFQVLNREKKNISPSAKDSPNVGKPMNPIGLAPSAVVLPLKSPTDQNLKVDKNGALSHTSFGERKLLTQAQNRNDFFNLLRKKSSSSSRAILEPTSVDLTSKLEKLEEETLQITSPTNIENNNLSSVSDLDCSTEIRNCTNGDFCASDESKRFSTDKGETNPCADIVVDPEEEAFLQSLGWDKNAWEEALTKEEIEAFLKKYEKQRLLKLVPSDIHGGNLPGVDA</sequence>
<name>A0A9E7JQL2_9LILI</name>
<dbReference type="Proteomes" id="UP001055439">
    <property type="component" value="Chromosome 2"/>
</dbReference>
<dbReference type="AlphaFoldDB" id="A0A9E7JQL2"/>
<reference evidence="1" key="1">
    <citation type="submission" date="2022-05" db="EMBL/GenBank/DDBJ databases">
        <title>The Musa troglodytarum L. genome provides insights into the mechanism of non-climacteric behaviour and enrichment of carotenoids.</title>
        <authorList>
            <person name="Wang J."/>
        </authorList>
    </citation>
    <scope>NUCLEOTIDE SEQUENCE</scope>
    <source>
        <tissue evidence="1">Leaf</tissue>
    </source>
</reference>
<gene>
    <name evidence="1" type="ORF">MUK42_05636</name>
</gene>
<evidence type="ECO:0000313" key="2">
    <source>
        <dbReference type="Proteomes" id="UP001055439"/>
    </source>
</evidence>
<accession>A0A9E7JQL2</accession>
<organism evidence="1 2">
    <name type="scientific">Musa troglodytarum</name>
    <name type="common">fe'i banana</name>
    <dbReference type="NCBI Taxonomy" id="320322"/>
    <lineage>
        <taxon>Eukaryota</taxon>
        <taxon>Viridiplantae</taxon>
        <taxon>Streptophyta</taxon>
        <taxon>Embryophyta</taxon>
        <taxon>Tracheophyta</taxon>
        <taxon>Spermatophyta</taxon>
        <taxon>Magnoliopsida</taxon>
        <taxon>Liliopsida</taxon>
        <taxon>Zingiberales</taxon>
        <taxon>Musaceae</taxon>
        <taxon>Musa</taxon>
    </lineage>
</organism>
<dbReference type="PANTHER" id="PTHR34112">
    <property type="entry name" value="C-JUN-AMINO-TERMINAL KINASE-INTERACTING PROTEIN"/>
    <property type="match status" value="1"/>
</dbReference>
<evidence type="ECO:0000313" key="1">
    <source>
        <dbReference type="EMBL" id="URD90332.1"/>
    </source>
</evidence>
<dbReference type="EMBL" id="CP097504">
    <property type="protein sequence ID" value="URD90332.1"/>
    <property type="molecule type" value="Genomic_DNA"/>
</dbReference>
<dbReference type="PANTHER" id="PTHR34112:SF13">
    <property type="entry name" value="OS04G0448200 PROTEIN"/>
    <property type="match status" value="1"/>
</dbReference>